<proteinExistence type="predicted"/>
<keyword evidence="2" id="KW-1185">Reference proteome</keyword>
<evidence type="ECO:0000313" key="2">
    <source>
        <dbReference type="Proteomes" id="UP001234202"/>
    </source>
</evidence>
<evidence type="ECO:0000313" key="1">
    <source>
        <dbReference type="EMBL" id="KAJ9124635.1"/>
    </source>
</evidence>
<reference evidence="1" key="1">
    <citation type="submission" date="2023-04" db="EMBL/GenBank/DDBJ databases">
        <title>Draft Genome sequencing of Naganishia species isolated from polar environments using Oxford Nanopore Technology.</title>
        <authorList>
            <person name="Leo P."/>
            <person name="Venkateswaran K."/>
        </authorList>
    </citation>
    <scope>NUCLEOTIDE SEQUENCE</scope>
    <source>
        <strain evidence="1">DBVPG 5303</strain>
    </source>
</reference>
<organism evidence="1 2">
    <name type="scientific">Naganishia onofrii</name>
    <dbReference type="NCBI Taxonomy" id="1851511"/>
    <lineage>
        <taxon>Eukaryota</taxon>
        <taxon>Fungi</taxon>
        <taxon>Dikarya</taxon>
        <taxon>Basidiomycota</taxon>
        <taxon>Agaricomycotina</taxon>
        <taxon>Tremellomycetes</taxon>
        <taxon>Filobasidiales</taxon>
        <taxon>Filobasidiaceae</taxon>
        <taxon>Naganishia</taxon>
    </lineage>
</organism>
<comment type="caution">
    <text evidence="1">The sequence shown here is derived from an EMBL/GenBank/DDBJ whole genome shotgun (WGS) entry which is preliminary data.</text>
</comment>
<accession>A0ACC2XMM4</accession>
<dbReference type="Proteomes" id="UP001234202">
    <property type="component" value="Unassembled WGS sequence"/>
</dbReference>
<name>A0ACC2XMM4_9TREE</name>
<dbReference type="EMBL" id="JASBWV010000009">
    <property type="protein sequence ID" value="KAJ9124635.1"/>
    <property type="molecule type" value="Genomic_DNA"/>
</dbReference>
<protein>
    <submittedName>
        <fullName evidence="1">Uncharacterized protein</fullName>
    </submittedName>
</protein>
<sequence length="328" mass="34857">MSSTGSTPKNDDDASLSPDDKDLDSEKQGTVATPKLPQDLPVSWSSMSRKFGTAQMMVVATVARGMTHFGEHNNAKIEHAKTCVQEVIEYRGVAFAPGSFGPHAPSPTFEYRQKIWQGVLDEIAKFPKLEKFVEEGVPASREAFHEALMKIVDGQISVLLVPLAELFDEVETDIAKKHLKDIWMKPKESEVGVAVLNFAVILYQKLVAGQQAQSAGDAEGNPSDSESEANASPASQNTDATAGSQGTGSANSAADSARSNSVGSLKETNEDPQRSSFIKTARSVAGSDASVKGAEEEKDVGELSRFTDKDGDSKASVLSKNTTSSSAA</sequence>
<gene>
    <name evidence="1" type="ORF">QFC24_003002</name>
</gene>